<dbReference type="AlphaFoldDB" id="A0A4Q7UTD9"/>
<dbReference type="Proteomes" id="UP000291591">
    <property type="component" value="Unassembled WGS sequence"/>
</dbReference>
<dbReference type="GO" id="GO:0003824">
    <property type="term" value="F:catalytic activity"/>
    <property type="evidence" value="ECO:0007669"/>
    <property type="project" value="InterPro"/>
</dbReference>
<protein>
    <submittedName>
        <fullName evidence="3">Pimeloyl-ACP methyl ester carboxylesterase</fullName>
    </submittedName>
</protein>
<comment type="caution">
    <text evidence="3">The sequence shown here is derived from an EMBL/GenBank/DDBJ whole genome shotgun (WGS) entry which is preliminary data.</text>
</comment>
<dbReference type="EMBL" id="SHKL01000001">
    <property type="protein sequence ID" value="RZT84118.1"/>
    <property type="molecule type" value="Genomic_DNA"/>
</dbReference>
<dbReference type="PRINTS" id="PR00111">
    <property type="entry name" value="ABHYDROLASE"/>
</dbReference>
<evidence type="ECO:0000313" key="3">
    <source>
        <dbReference type="EMBL" id="RZT84118.1"/>
    </source>
</evidence>
<sequence>MAFRSTPVVHRPATHGDGLAGARPDGLAGVRPDEADLADEATLGRIDPMQAPWPGRTVVSGGVALHVRETPGASPDLPEAVYVHGLAGSSTNWTDLAGMLSPRVTGTAVDLPGFGLSEPTALREYTPDAMADALLCWIAGRGRPVHLVGNSLGGLISMTVAARRPELVRSLTLVSPAMPDRRPDPRRLSDPRMALAMVPGLGRSARRALAEEPLRSRAEKVVNLCFADPARGSARRLDELVAEATHRATLPWAAEASDGATLGLLGLWAGREAWTRAARTRVPTMVIWGEQDRIVTARLARRTVTTLPDARLLLIPGVGHVAQMEVPELVARATAGAWDAQEQGRWSSGAVREDCG</sequence>
<organism evidence="3 4">
    <name type="scientific">Pseudonocardia sediminis</name>
    <dbReference type="NCBI Taxonomy" id="1397368"/>
    <lineage>
        <taxon>Bacteria</taxon>
        <taxon>Bacillati</taxon>
        <taxon>Actinomycetota</taxon>
        <taxon>Actinomycetes</taxon>
        <taxon>Pseudonocardiales</taxon>
        <taxon>Pseudonocardiaceae</taxon>
        <taxon>Pseudonocardia</taxon>
    </lineage>
</organism>
<gene>
    <name evidence="3" type="ORF">EV383_0952</name>
</gene>
<dbReference type="PANTHER" id="PTHR43689">
    <property type="entry name" value="HYDROLASE"/>
    <property type="match status" value="1"/>
</dbReference>
<dbReference type="SUPFAM" id="SSF53474">
    <property type="entry name" value="alpha/beta-Hydrolases"/>
    <property type="match status" value="1"/>
</dbReference>
<name>A0A4Q7UTD9_PSEST</name>
<dbReference type="OrthoDB" id="9801162at2"/>
<reference evidence="3 4" key="1">
    <citation type="submission" date="2019-02" db="EMBL/GenBank/DDBJ databases">
        <title>Sequencing the genomes of 1000 actinobacteria strains.</title>
        <authorList>
            <person name="Klenk H.-P."/>
        </authorList>
    </citation>
    <scope>NUCLEOTIDE SEQUENCE [LARGE SCALE GENOMIC DNA]</scope>
    <source>
        <strain evidence="3 4">DSM 45779</strain>
    </source>
</reference>
<proteinExistence type="predicted"/>
<dbReference type="PRINTS" id="PR00412">
    <property type="entry name" value="EPOXHYDRLASE"/>
</dbReference>
<dbReference type="PANTHER" id="PTHR43689:SF8">
    <property type="entry name" value="ALPHA_BETA-HYDROLASES SUPERFAMILY PROTEIN"/>
    <property type="match status" value="1"/>
</dbReference>
<feature type="domain" description="AB hydrolase-1" evidence="2">
    <location>
        <begin position="81"/>
        <end position="325"/>
    </location>
</feature>
<dbReference type="InterPro" id="IPR000639">
    <property type="entry name" value="Epox_hydrolase-like"/>
</dbReference>
<feature type="region of interest" description="Disordered" evidence="1">
    <location>
        <begin position="1"/>
        <end position="25"/>
    </location>
</feature>
<accession>A0A4Q7UTD9</accession>
<evidence type="ECO:0000256" key="1">
    <source>
        <dbReference type="SAM" id="MobiDB-lite"/>
    </source>
</evidence>
<dbReference type="RefSeq" id="WP_130288769.1">
    <property type="nucleotide sequence ID" value="NZ_SHKL01000001.1"/>
</dbReference>
<dbReference type="InterPro" id="IPR029058">
    <property type="entry name" value="AB_hydrolase_fold"/>
</dbReference>
<dbReference type="Gene3D" id="3.40.50.1820">
    <property type="entry name" value="alpha/beta hydrolase"/>
    <property type="match status" value="1"/>
</dbReference>
<keyword evidence="4" id="KW-1185">Reference proteome</keyword>
<evidence type="ECO:0000313" key="4">
    <source>
        <dbReference type="Proteomes" id="UP000291591"/>
    </source>
</evidence>
<evidence type="ECO:0000259" key="2">
    <source>
        <dbReference type="Pfam" id="PF00561"/>
    </source>
</evidence>
<dbReference type="Pfam" id="PF00561">
    <property type="entry name" value="Abhydrolase_1"/>
    <property type="match status" value="1"/>
</dbReference>
<dbReference type="InterPro" id="IPR000073">
    <property type="entry name" value="AB_hydrolase_1"/>
</dbReference>